<sequence length="257" mass="28582">VQGQTPEAQRRREGSTLHIQCPYPEWVGGSDRKYWCHLTGARCVELVHSYYEEMMSSRDGKTTIKDDNSDRTVSITMTDLKAENSGTYQCVHYSSGHVLKTISLNVYKGDTPTHPPTLGVFQGPSSTQLRSQATSPSSGNTFIVLSVVLLILLLLALLTSTALGVRLYKLLRSTGNREAEDTSDRPEATAQVRKPGRREGSQDDSKGPAYINLDMQPHPSPEDPLYCNVEPNQAQRNSQHVEYTVLAFSQSPRNNRE</sequence>
<feature type="compositionally biased region" description="Polar residues" evidence="4">
    <location>
        <begin position="230"/>
        <end position="257"/>
    </location>
</feature>
<proteinExistence type="predicted"/>
<dbReference type="AlphaFoldDB" id="A0A7L3ES87"/>
<feature type="transmembrane region" description="Helical" evidence="5">
    <location>
        <begin position="142"/>
        <end position="168"/>
    </location>
</feature>
<feature type="compositionally biased region" description="Basic and acidic residues" evidence="4">
    <location>
        <begin position="175"/>
        <end position="187"/>
    </location>
</feature>
<feature type="non-terminal residue" evidence="7">
    <location>
        <position position="1"/>
    </location>
</feature>
<evidence type="ECO:0000256" key="3">
    <source>
        <dbReference type="ARBA" id="ARBA00023319"/>
    </source>
</evidence>
<keyword evidence="5" id="KW-0812">Transmembrane</keyword>
<evidence type="ECO:0000313" key="8">
    <source>
        <dbReference type="Proteomes" id="UP000563107"/>
    </source>
</evidence>
<dbReference type="Gene3D" id="2.60.40.10">
    <property type="entry name" value="Immunoglobulins"/>
    <property type="match status" value="1"/>
</dbReference>
<dbReference type="Pfam" id="PF07686">
    <property type="entry name" value="V-set"/>
    <property type="match status" value="1"/>
</dbReference>
<dbReference type="SUPFAM" id="SSF48726">
    <property type="entry name" value="Immunoglobulin"/>
    <property type="match status" value="1"/>
</dbReference>
<evidence type="ECO:0000256" key="2">
    <source>
        <dbReference type="ARBA" id="ARBA00023157"/>
    </source>
</evidence>
<keyword evidence="8" id="KW-1185">Reference proteome</keyword>
<keyword evidence="5" id="KW-1133">Transmembrane helix</keyword>
<dbReference type="CDD" id="cd05716">
    <property type="entry name" value="IgV_pIgR_like"/>
    <property type="match status" value="1"/>
</dbReference>
<reference evidence="7 8" key="1">
    <citation type="submission" date="2019-09" db="EMBL/GenBank/DDBJ databases">
        <title>Bird 10,000 Genomes (B10K) Project - Family phase.</title>
        <authorList>
            <person name="Zhang G."/>
        </authorList>
    </citation>
    <scope>NUCLEOTIDE SEQUENCE [LARGE SCALE GENOMIC DNA]</scope>
    <source>
        <strain evidence="7">B10K-DU-012-41</strain>
    </source>
</reference>
<evidence type="ECO:0000313" key="7">
    <source>
        <dbReference type="EMBL" id="NXT71503.1"/>
    </source>
</evidence>
<dbReference type="GO" id="GO:0009986">
    <property type="term" value="C:cell surface"/>
    <property type="evidence" value="ECO:0007669"/>
    <property type="project" value="TreeGrafter"/>
</dbReference>
<evidence type="ECO:0000256" key="5">
    <source>
        <dbReference type="SAM" id="Phobius"/>
    </source>
</evidence>
<accession>A0A7L3ES87</accession>
<gene>
    <name evidence="7" type="primary">Treml2</name>
    <name evidence="7" type="ORF">CHAFRE_R09584</name>
</gene>
<feature type="non-terminal residue" evidence="7">
    <location>
        <position position="257"/>
    </location>
</feature>
<evidence type="ECO:0000259" key="6">
    <source>
        <dbReference type="SMART" id="SM00409"/>
    </source>
</evidence>
<dbReference type="InterPro" id="IPR052314">
    <property type="entry name" value="Immune_rcpt_domain"/>
</dbReference>
<keyword evidence="3" id="KW-0393">Immunoglobulin domain</keyword>
<dbReference type="PANTHER" id="PTHR16423">
    <property type="entry name" value="TREM-LIKE TRANSCRIPT PROTEIN"/>
    <property type="match status" value="1"/>
</dbReference>
<protein>
    <submittedName>
        <fullName evidence="7">TRML2 protein</fullName>
    </submittedName>
</protein>
<dbReference type="EMBL" id="VZTR01030937">
    <property type="protein sequence ID" value="NXT71503.1"/>
    <property type="molecule type" value="Genomic_DNA"/>
</dbReference>
<dbReference type="SMART" id="SM00409">
    <property type="entry name" value="IG"/>
    <property type="match status" value="1"/>
</dbReference>
<comment type="caution">
    <text evidence="7">The sequence shown here is derived from an EMBL/GenBank/DDBJ whole genome shotgun (WGS) entry which is preliminary data.</text>
</comment>
<dbReference type="PANTHER" id="PTHR16423:SF6">
    <property type="entry name" value="TRIGGERING RECEPTOR EXPRESSED ON MYELOID CELLS 2-RELATED"/>
    <property type="match status" value="1"/>
</dbReference>
<feature type="region of interest" description="Disordered" evidence="4">
    <location>
        <begin position="175"/>
        <end position="257"/>
    </location>
</feature>
<dbReference type="Proteomes" id="UP000563107">
    <property type="component" value="Unassembled WGS sequence"/>
</dbReference>
<dbReference type="InterPro" id="IPR013783">
    <property type="entry name" value="Ig-like_fold"/>
</dbReference>
<keyword evidence="5" id="KW-0472">Membrane</keyword>
<evidence type="ECO:0000256" key="4">
    <source>
        <dbReference type="SAM" id="MobiDB-lite"/>
    </source>
</evidence>
<dbReference type="GO" id="GO:0038023">
    <property type="term" value="F:signaling receptor activity"/>
    <property type="evidence" value="ECO:0007669"/>
    <property type="project" value="TreeGrafter"/>
</dbReference>
<keyword evidence="1" id="KW-0732">Signal</keyword>
<dbReference type="InterPro" id="IPR036179">
    <property type="entry name" value="Ig-like_dom_sf"/>
</dbReference>
<feature type="domain" description="Immunoglobulin" evidence="6">
    <location>
        <begin position="6"/>
        <end position="107"/>
    </location>
</feature>
<dbReference type="InterPro" id="IPR003599">
    <property type="entry name" value="Ig_sub"/>
</dbReference>
<organism evidence="7 8">
    <name type="scientific">Chaetops frenatus</name>
    <name type="common">Rufous rock-jumper</name>
    <dbReference type="NCBI Taxonomy" id="221966"/>
    <lineage>
        <taxon>Eukaryota</taxon>
        <taxon>Metazoa</taxon>
        <taxon>Chordata</taxon>
        <taxon>Craniata</taxon>
        <taxon>Vertebrata</taxon>
        <taxon>Euteleostomi</taxon>
        <taxon>Archelosauria</taxon>
        <taxon>Archosauria</taxon>
        <taxon>Dinosauria</taxon>
        <taxon>Saurischia</taxon>
        <taxon>Theropoda</taxon>
        <taxon>Coelurosauria</taxon>
        <taxon>Aves</taxon>
        <taxon>Neognathae</taxon>
        <taxon>Neoaves</taxon>
        <taxon>Telluraves</taxon>
        <taxon>Australaves</taxon>
        <taxon>Passeriformes</taxon>
        <taxon>Picathartidae</taxon>
        <taxon>Chaetops</taxon>
    </lineage>
</organism>
<dbReference type="InterPro" id="IPR013106">
    <property type="entry name" value="Ig_V-set"/>
</dbReference>
<name>A0A7L3ES87_9PASS</name>
<feature type="compositionally biased region" description="Basic and acidic residues" evidence="4">
    <location>
        <begin position="197"/>
        <end position="206"/>
    </location>
</feature>
<evidence type="ECO:0000256" key="1">
    <source>
        <dbReference type="ARBA" id="ARBA00022729"/>
    </source>
</evidence>
<keyword evidence="2" id="KW-1015">Disulfide bond</keyword>